<evidence type="ECO:0000313" key="1">
    <source>
        <dbReference type="EMBL" id="KAJ4838627.1"/>
    </source>
</evidence>
<accession>A0A9Q0FXZ7</accession>
<dbReference type="AlphaFoldDB" id="A0A9Q0FXZ7"/>
<gene>
    <name evidence="1" type="ORF">Tsubulata_044115</name>
</gene>
<feature type="non-terminal residue" evidence="1">
    <location>
        <position position="39"/>
    </location>
</feature>
<comment type="caution">
    <text evidence="1">The sequence shown here is derived from an EMBL/GenBank/DDBJ whole genome shotgun (WGS) entry which is preliminary data.</text>
</comment>
<dbReference type="EMBL" id="JAKUCV010003505">
    <property type="protein sequence ID" value="KAJ4838627.1"/>
    <property type="molecule type" value="Genomic_DNA"/>
</dbReference>
<dbReference type="Proteomes" id="UP001141552">
    <property type="component" value="Unassembled WGS sequence"/>
</dbReference>
<sequence length="39" mass="4578">FEGVSSQVWNCLVRTPFVSCFCYNKLLEMKMNYTTIHST</sequence>
<reference evidence="1" key="1">
    <citation type="submission" date="2022-02" db="EMBL/GenBank/DDBJ databases">
        <authorList>
            <person name="Henning P.M."/>
            <person name="McCubbin A.G."/>
            <person name="Shore J.S."/>
        </authorList>
    </citation>
    <scope>NUCLEOTIDE SEQUENCE</scope>
    <source>
        <strain evidence="1">F60SS</strain>
        <tissue evidence="1">Leaves</tissue>
    </source>
</reference>
<name>A0A9Q0FXZ7_9ROSI</name>
<proteinExistence type="predicted"/>
<evidence type="ECO:0000313" key="2">
    <source>
        <dbReference type="Proteomes" id="UP001141552"/>
    </source>
</evidence>
<protein>
    <submittedName>
        <fullName evidence="1">Uncharacterized protein</fullName>
    </submittedName>
</protein>
<reference evidence="1" key="2">
    <citation type="journal article" date="2023" name="Plants (Basel)">
        <title>Annotation of the Turnera subulata (Passifloraceae) Draft Genome Reveals the S-Locus Evolved after the Divergence of Turneroideae from Passifloroideae in a Stepwise Manner.</title>
        <authorList>
            <person name="Henning P.M."/>
            <person name="Roalson E.H."/>
            <person name="Mir W."/>
            <person name="McCubbin A.G."/>
            <person name="Shore J.S."/>
        </authorList>
    </citation>
    <scope>NUCLEOTIDE SEQUENCE</scope>
    <source>
        <strain evidence="1">F60SS</strain>
    </source>
</reference>
<organism evidence="1 2">
    <name type="scientific">Turnera subulata</name>
    <dbReference type="NCBI Taxonomy" id="218843"/>
    <lineage>
        <taxon>Eukaryota</taxon>
        <taxon>Viridiplantae</taxon>
        <taxon>Streptophyta</taxon>
        <taxon>Embryophyta</taxon>
        <taxon>Tracheophyta</taxon>
        <taxon>Spermatophyta</taxon>
        <taxon>Magnoliopsida</taxon>
        <taxon>eudicotyledons</taxon>
        <taxon>Gunneridae</taxon>
        <taxon>Pentapetalae</taxon>
        <taxon>rosids</taxon>
        <taxon>fabids</taxon>
        <taxon>Malpighiales</taxon>
        <taxon>Passifloraceae</taxon>
        <taxon>Turnera</taxon>
    </lineage>
</organism>
<keyword evidence="2" id="KW-1185">Reference proteome</keyword>